<reference evidence="2 3" key="1">
    <citation type="submission" date="2019-06" db="EMBL/GenBank/DDBJ databases">
        <title>A chromosome-scale genome assembly of the European perch, Perca fluviatilis.</title>
        <authorList>
            <person name="Roques C."/>
            <person name="Zahm M."/>
            <person name="Cabau C."/>
            <person name="Klopp C."/>
            <person name="Bouchez O."/>
            <person name="Donnadieu C."/>
            <person name="Kuhl H."/>
            <person name="Gislard M."/>
            <person name="Guendouz S."/>
            <person name="Journot L."/>
            <person name="Haffray P."/>
            <person name="Bestin A."/>
            <person name="Morvezen R."/>
            <person name="Feron R."/>
            <person name="Wen M."/>
            <person name="Jouanno E."/>
            <person name="Herpin A."/>
            <person name="Schartl M."/>
            <person name="Postlethwait J."/>
            <person name="Schaerlinger B."/>
            <person name="Chardard D."/>
            <person name="Lecocq T."/>
            <person name="Poncet C."/>
            <person name="Jaffrelo L."/>
            <person name="Lampietro C."/>
            <person name="Guiguen Y."/>
        </authorList>
    </citation>
    <scope>NUCLEOTIDE SEQUENCE [LARGE SCALE GENOMIC DNA]</scope>
    <source>
        <tissue evidence="2">Blood</tissue>
    </source>
</reference>
<accession>A0A6A5EDJ2</accession>
<comment type="caution">
    <text evidence="2">The sequence shown here is derived from an EMBL/GenBank/DDBJ whole genome shotgun (WGS) entry which is preliminary data.</text>
</comment>
<protein>
    <submittedName>
        <fullName evidence="2">Uncharacterized protein</fullName>
    </submittedName>
</protein>
<keyword evidence="3" id="KW-1185">Reference proteome</keyword>
<evidence type="ECO:0000313" key="3">
    <source>
        <dbReference type="Proteomes" id="UP000465112"/>
    </source>
</evidence>
<feature type="compositionally biased region" description="Basic and acidic residues" evidence="1">
    <location>
        <begin position="23"/>
        <end position="46"/>
    </location>
</feature>
<gene>
    <name evidence="2" type="ORF">PFLUV_G00195820</name>
</gene>
<evidence type="ECO:0000313" key="2">
    <source>
        <dbReference type="EMBL" id="KAF1378950.1"/>
    </source>
</evidence>
<evidence type="ECO:0000256" key="1">
    <source>
        <dbReference type="SAM" id="MobiDB-lite"/>
    </source>
</evidence>
<dbReference type="EMBL" id="VHII01000016">
    <property type="protein sequence ID" value="KAF1378950.1"/>
    <property type="molecule type" value="Genomic_DNA"/>
</dbReference>
<sequence length="71" mass="7716">MAAGLGLGCRNISGVDGSGIAGKDNENRREKKRDGGRGKGKDERRAQGKGWTSFKDLTPQHIHTLLHFTLL</sequence>
<feature type="region of interest" description="Disordered" evidence="1">
    <location>
        <begin position="1"/>
        <end position="54"/>
    </location>
</feature>
<proteinExistence type="predicted"/>
<name>A0A6A5EDJ2_PERFL</name>
<dbReference type="Proteomes" id="UP000465112">
    <property type="component" value="Chromosome 16"/>
</dbReference>
<organism evidence="2 3">
    <name type="scientific">Perca fluviatilis</name>
    <name type="common">European perch</name>
    <dbReference type="NCBI Taxonomy" id="8168"/>
    <lineage>
        <taxon>Eukaryota</taxon>
        <taxon>Metazoa</taxon>
        <taxon>Chordata</taxon>
        <taxon>Craniata</taxon>
        <taxon>Vertebrata</taxon>
        <taxon>Euteleostomi</taxon>
        <taxon>Actinopterygii</taxon>
        <taxon>Neopterygii</taxon>
        <taxon>Teleostei</taxon>
        <taxon>Neoteleostei</taxon>
        <taxon>Acanthomorphata</taxon>
        <taxon>Eupercaria</taxon>
        <taxon>Perciformes</taxon>
        <taxon>Percoidei</taxon>
        <taxon>Percidae</taxon>
        <taxon>Percinae</taxon>
        <taxon>Perca</taxon>
    </lineage>
</organism>
<dbReference type="AlphaFoldDB" id="A0A6A5EDJ2"/>